<dbReference type="InterPro" id="IPR011008">
    <property type="entry name" value="Dimeric_a/b-barrel"/>
</dbReference>
<dbReference type="EMBL" id="JAXCLW010000006">
    <property type="protein sequence ID" value="MDY0884785.1"/>
    <property type="molecule type" value="Genomic_DNA"/>
</dbReference>
<dbReference type="Pfam" id="PF03795">
    <property type="entry name" value="YCII"/>
    <property type="match status" value="1"/>
</dbReference>
<dbReference type="InterPro" id="IPR005545">
    <property type="entry name" value="YCII"/>
</dbReference>
<proteinExistence type="inferred from homology"/>
<accession>A0ABU5EEI5</accession>
<dbReference type="Gene3D" id="3.30.70.1060">
    <property type="entry name" value="Dimeric alpha+beta barrel"/>
    <property type="match status" value="1"/>
</dbReference>
<dbReference type="PANTHER" id="PTHR35174">
    <property type="entry name" value="BLL7171 PROTEIN-RELATED"/>
    <property type="match status" value="1"/>
</dbReference>
<sequence length="115" mass="12700">MRYLCQLYVEEKRMAALSKIELDALLRASAEYNHLLQRSGYLALALALEPVRTATTIRVQSGRTRAMDGPFAETREQLAGIILIDATDLDAALRVAAKIPMAELGSIEIRPVSRS</sequence>
<gene>
    <name evidence="3" type="ORF">SMD27_18220</name>
</gene>
<comment type="caution">
    <text evidence="3">The sequence shown here is derived from an EMBL/GenBank/DDBJ whole genome shotgun (WGS) entry which is preliminary data.</text>
</comment>
<protein>
    <submittedName>
        <fullName evidence="3">YciI family protein</fullName>
    </submittedName>
</protein>
<evidence type="ECO:0000313" key="3">
    <source>
        <dbReference type="EMBL" id="MDY0884785.1"/>
    </source>
</evidence>
<evidence type="ECO:0000313" key="4">
    <source>
        <dbReference type="Proteomes" id="UP001279642"/>
    </source>
</evidence>
<feature type="domain" description="YCII-related" evidence="2">
    <location>
        <begin position="1"/>
        <end position="113"/>
    </location>
</feature>
<dbReference type="PANTHER" id="PTHR35174:SF3">
    <property type="entry name" value="BLL7171 PROTEIN"/>
    <property type="match status" value="1"/>
</dbReference>
<keyword evidence="4" id="KW-1185">Reference proteome</keyword>
<name>A0ABU5EEI5_9PROT</name>
<dbReference type="SUPFAM" id="SSF54909">
    <property type="entry name" value="Dimeric alpha+beta barrel"/>
    <property type="match status" value="1"/>
</dbReference>
<comment type="similarity">
    <text evidence="1">Belongs to the YciI family.</text>
</comment>
<reference evidence="3 4" key="1">
    <citation type="journal article" date="2016" name="Antonie Van Leeuwenhoek">
        <title>Dongia soli sp. nov., isolated from soil from Dokdo, Korea.</title>
        <authorList>
            <person name="Kim D.U."/>
            <person name="Lee H."/>
            <person name="Kim H."/>
            <person name="Kim S.G."/>
            <person name="Ka J.O."/>
        </authorList>
    </citation>
    <scope>NUCLEOTIDE SEQUENCE [LARGE SCALE GENOMIC DNA]</scope>
    <source>
        <strain evidence="3 4">D78</strain>
    </source>
</reference>
<dbReference type="Proteomes" id="UP001279642">
    <property type="component" value="Unassembled WGS sequence"/>
</dbReference>
<evidence type="ECO:0000259" key="2">
    <source>
        <dbReference type="Pfam" id="PF03795"/>
    </source>
</evidence>
<organism evidence="3 4">
    <name type="scientific">Dongia soli</name>
    <dbReference type="NCBI Taxonomy" id="600628"/>
    <lineage>
        <taxon>Bacteria</taxon>
        <taxon>Pseudomonadati</taxon>
        <taxon>Pseudomonadota</taxon>
        <taxon>Alphaproteobacteria</taxon>
        <taxon>Rhodospirillales</taxon>
        <taxon>Dongiaceae</taxon>
        <taxon>Dongia</taxon>
    </lineage>
</organism>
<dbReference type="RefSeq" id="WP_320509859.1">
    <property type="nucleotide sequence ID" value="NZ_JAXCLW010000006.1"/>
</dbReference>
<evidence type="ECO:0000256" key="1">
    <source>
        <dbReference type="ARBA" id="ARBA00007689"/>
    </source>
</evidence>